<dbReference type="PROSITE" id="PS00760">
    <property type="entry name" value="SPASE_I_2"/>
    <property type="match status" value="1"/>
</dbReference>
<comment type="catalytic activity">
    <reaction evidence="1 6">
        <text>Cleavage of hydrophobic, N-terminal signal or leader sequences from secreted and periplasmic proteins.</text>
        <dbReference type="EC" id="3.4.21.89"/>
    </reaction>
</comment>
<feature type="domain" description="Peptidase S26" evidence="8">
    <location>
        <begin position="11"/>
        <end position="177"/>
    </location>
</feature>
<evidence type="ECO:0000259" key="8">
    <source>
        <dbReference type="Pfam" id="PF10502"/>
    </source>
</evidence>
<comment type="similarity">
    <text evidence="7">Belongs to the peptidase S26 family.</text>
</comment>
<evidence type="ECO:0000256" key="5">
    <source>
        <dbReference type="ARBA" id="ARBA00022801"/>
    </source>
</evidence>
<evidence type="ECO:0000256" key="6">
    <source>
        <dbReference type="RuleBase" id="RU003993"/>
    </source>
</evidence>
<dbReference type="EMBL" id="JAUSTT010000014">
    <property type="protein sequence ID" value="MDQ0176635.1"/>
    <property type="molecule type" value="Genomic_DNA"/>
</dbReference>
<dbReference type="PRINTS" id="PR00727">
    <property type="entry name" value="LEADERPTASE"/>
</dbReference>
<dbReference type="InterPro" id="IPR019756">
    <property type="entry name" value="Pept_S26A_signal_pept_1_Ser-AS"/>
</dbReference>
<comment type="subcellular location">
    <subcellularLocation>
        <location evidence="2">Cell membrane</location>
        <topology evidence="2">Single-pass type II membrane protein</topology>
    </subcellularLocation>
    <subcellularLocation>
        <location evidence="7">Membrane</location>
        <topology evidence="7">Single-pass type II membrane protein</topology>
    </subcellularLocation>
</comment>
<dbReference type="EC" id="3.4.21.89" evidence="3 6"/>
<dbReference type="CDD" id="cd06530">
    <property type="entry name" value="S26_SPase_I"/>
    <property type="match status" value="1"/>
</dbReference>
<comment type="caution">
    <text evidence="9">The sequence shown here is derived from an EMBL/GenBank/DDBJ whole genome shotgun (WGS) entry which is preliminary data.</text>
</comment>
<dbReference type="NCBIfam" id="TIGR02227">
    <property type="entry name" value="sigpep_I_bact"/>
    <property type="match status" value="1"/>
</dbReference>
<evidence type="ECO:0000256" key="7">
    <source>
        <dbReference type="RuleBase" id="RU362042"/>
    </source>
</evidence>
<dbReference type="PANTHER" id="PTHR43390">
    <property type="entry name" value="SIGNAL PEPTIDASE I"/>
    <property type="match status" value="1"/>
</dbReference>
<dbReference type="Pfam" id="PF10502">
    <property type="entry name" value="Peptidase_S26"/>
    <property type="match status" value="1"/>
</dbReference>
<dbReference type="InterPro" id="IPR019758">
    <property type="entry name" value="Pept_S26A_signal_pept_1_CS"/>
</dbReference>
<evidence type="ECO:0000256" key="3">
    <source>
        <dbReference type="ARBA" id="ARBA00013208"/>
    </source>
</evidence>
<dbReference type="PANTHER" id="PTHR43390:SF8">
    <property type="entry name" value="SIGNAL PEPTIDASE I"/>
    <property type="match status" value="1"/>
</dbReference>
<evidence type="ECO:0000313" key="10">
    <source>
        <dbReference type="Proteomes" id="UP001223586"/>
    </source>
</evidence>
<dbReference type="InterPro" id="IPR036286">
    <property type="entry name" value="LexA/Signal_pep-like_sf"/>
</dbReference>
<name>A0ABT9WTK9_9BACI</name>
<protein>
    <recommendedName>
        <fullName evidence="3 6">Signal peptidase I</fullName>
        <ecNumber evidence="3 6">3.4.21.89</ecNumber>
    </recommendedName>
</protein>
<feature type="transmembrane region" description="Helical" evidence="6">
    <location>
        <begin position="12"/>
        <end position="37"/>
    </location>
</feature>
<dbReference type="InterPro" id="IPR019757">
    <property type="entry name" value="Pept_S26A_signal_pept_1_Lys-AS"/>
</dbReference>
<keyword evidence="10" id="KW-1185">Reference proteome</keyword>
<keyword evidence="6" id="KW-0472">Membrane</keyword>
<organism evidence="9 10">
    <name type="scientific">Bacillus chungangensis</name>
    <dbReference type="NCBI Taxonomy" id="587633"/>
    <lineage>
        <taxon>Bacteria</taxon>
        <taxon>Bacillati</taxon>
        <taxon>Bacillota</taxon>
        <taxon>Bacilli</taxon>
        <taxon>Bacillales</taxon>
        <taxon>Bacillaceae</taxon>
        <taxon>Bacillus</taxon>
    </lineage>
</organism>
<evidence type="ECO:0000256" key="1">
    <source>
        <dbReference type="ARBA" id="ARBA00000677"/>
    </source>
</evidence>
<dbReference type="GO" id="GO:0009003">
    <property type="term" value="F:signal peptidase activity"/>
    <property type="evidence" value="ECO:0007669"/>
    <property type="project" value="UniProtKB-EC"/>
</dbReference>
<dbReference type="SUPFAM" id="SSF51306">
    <property type="entry name" value="LexA/Signal peptidase"/>
    <property type="match status" value="1"/>
</dbReference>
<accession>A0ABT9WTK9</accession>
<evidence type="ECO:0000313" key="9">
    <source>
        <dbReference type="EMBL" id="MDQ0176635.1"/>
    </source>
</evidence>
<evidence type="ECO:0000256" key="4">
    <source>
        <dbReference type="ARBA" id="ARBA00022670"/>
    </source>
</evidence>
<gene>
    <name evidence="9" type="ORF">J2S08_002493</name>
</gene>
<dbReference type="Proteomes" id="UP001223586">
    <property type="component" value="Unassembled WGS sequence"/>
</dbReference>
<keyword evidence="6" id="KW-0812">Transmembrane</keyword>
<keyword evidence="6" id="KW-1133">Transmembrane helix</keyword>
<dbReference type="Gene3D" id="2.10.109.10">
    <property type="entry name" value="Umud Fragment, subunit A"/>
    <property type="match status" value="1"/>
</dbReference>
<proteinExistence type="inferred from homology"/>
<dbReference type="InterPro" id="IPR019533">
    <property type="entry name" value="Peptidase_S26"/>
</dbReference>
<evidence type="ECO:0000256" key="2">
    <source>
        <dbReference type="ARBA" id="ARBA00004401"/>
    </source>
</evidence>
<keyword evidence="5 6" id="KW-0378">Hydrolase</keyword>
<dbReference type="InterPro" id="IPR000223">
    <property type="entry name" value="Pept_S26A_signal_pept_1"/>
</dbReference>
<dbReference type="PROSITE" id="PS00501">
    <property type="entry name" value="SPASE_I_1"/>
    <property type="match status" value="1"/>
</dbReference>
<sequence length="186" mass="21655">MTERKMKSESLEWIMSFLIAIIAGLVIKFFLFTPIVVDGQSMKSTLNDQDRMIVSKLSKPERFDIVVFHANEKQDYIKRVIGLPGDKIEYENDTLYINGKAYEEEYLEENKKWIKEQFGEDALLTDNFTLEDLWGYETVPEDTIFVLGDNRRFSKDSRHIGVIPMKAIIGDAKIVIWPIKNAQIIR</sequence>
<reference evidence="9 10" key="1">
    <citation type="submission" date="2023-07" db="EMBL/GenBank/DDBJ databases">
        <title>Genomic Encyclopedia of Type Strains, Phase IV (KMG-IV): sequencing the most valuable type-strain genomes for metagenomic binning, comparative biology and taxonomic classification.</title>
        <authorList>
            <person name="Goeker M."/>
        </authorList>
    </citation>
    <scope>NUCLEOTIDE SEQUENCE [LARGE SCALE GENOMIC DNA]</scope>
    <source>
        <strain evidence="9 10">DSM 23837</strain>
    </source>
</reference>
<dbReference type="PROSITE" id="PS00761">
    <property type="entry name" value="SPASE_I_3"/>
    <property type="match status" value="1"/>
</dbReference>
<keyword evidence="4 6" id="KW-0645">Protease</keyword>